<evidence type="ECO:0000313" key="1">
    <source>
        <dbReference type="EMBL" id="MBR9971055.1"/>
    </source>
</evidence>
<dbReference type="Gene3D" id="3.40.50.300">
    <property type="entry name" value="P-loop containing nucleotide triphosphate hydrolases"/>
    <property type="match status" value="1"/>
</dbReference>
<accession>A0ABS5I9G7</accession>
<dbReference type="RefSeq" id="WP_211546561.1">
    <property type="nucleotide sequence ID" value="NZ_JAGTUF010000002.1"/>
</dbReference>
<proteinExistence type="predicted"/>
<sequence length="456" mass="53305">MDLAIRHIQPDRVHVIDHVRPFSECVNQMLRIPYRGDYVVFVDADCLILEDIRGFIERCDTAYVDTYVSDRFRGRLHCGVHITRNDLVRRMAQVVPPNDDLQYVLRPESRIRTLAMAPLMMSKQFRNFDILHDHFQYYRHIFAKYALRELRSRTETQLPVLNMAMQRWPEPNDEQDDFEIARHAIAYARHWVAKDSRADQVNAFIEALDQHADSEMARLGIAEKDAFSEDHLNEWLERNNERQVYGAQAPKPKVFGIGLSRTGTRSLTHALQILGFDTIHYPLDPDTYNEIANGQYDLTLLKNHDGITDITVAPYFAQLHKRYPGSKFILTVRDKESWLQSCQHHWFNAPPFLEDGEPEPEHRLQIRRFFRAATYGCYDFVPERFSWVYDQHVKNVLEYFKDYPDDLLVIDVCAGEGFETLAPFFNRPMPCAVFPHKGAALSQQVVSELKKEMIDA</sequence>
<dbReference type="InterPro" id="IPR040632">
    <property type="entry name" value="Sulfotransfer_4"/>
</dbReference>
<dbReference type="Pfam" id="PF17784">
    <property type="entry name" value="Sulfotransfer_4"/>
    <property type="match status" value="1"/>
</dbReference>
<dbReference type="EMBL" id="JAGTUF010000002">
    <property type="protein sequence ID" value="MBR9971055.1"/>
    <property type="molecule type" value="Genomic_DNA"/>
</dbReference>
<dbReference type="SUPFAM" id="SSF52540">
    <property type="entry name" value="P-loop containing nucleoside triphosphate hydrolases"/>
    <property type="match status" value="1"/>
</dbReference>
<dbReference type="PANTHER" id="PTHR36978:SF4">
    <property type="entry name" value="P-LOOP CONTAINING NUCLEOSIDE TRIPHOSPHATE HYDROLASE PROTEIN"/>
    <property type="match status" value="1"/>
</dbReference>
<reference evidence="1 2" key="1">
    <citation type="submission" date="2021-04" db="EMBL/GenBank/DDBJ databases">
        <title>Magnetospirillum sulfuroxidans sp. nov., a facultative chemolithoautotrophic sulfur-oxidizing alphaproteobacterium isolated from freshwater sediment and proposals for Paramagetospirillum gen. nov., and Magnetospirillaceae fam. nov.</title>
        <authorList>
            <person name="Koziaeva V."/>
            <person name="Geelhoed J.S."/>
            <person name="Sorokin D.Y."/>
            <person name="Grouzdev D.S."/>
        </authorList>
    </citation>
    <scope>NUCLEOTIDE SEQUENCE [LARGE SCALE GENOMIC DNA]</scope>
    <source>
        <strain evidence="1 2">J10</strain>
    </source>
</reference>
<name>A0ABS5I9G7_9PROT</name>
<comment type="caution">
    <text evidence="1">The sequence shown here is derived from an EMBL/GenBank/DDBJ whole genome shotgun (WGS) entry which is preliminary data.</text>
</comment>
<gene>
    <name evidence="1" type="ORF">KEC16_04940</name>
</gene>
<dbReference type="PANTHER" id="PTHR36978">
    <property type="entry name" value="P-LOOP CONTAINING NUCLEOTIDE TRIPHOSPHATE HYDROLASE"/>
    <property type="match status" value="1"/>
</dbReference>
<protein>
    <submittedName>
        <fullName evidence="1">Uncharacterized protein</fullName>
    </submittedName>
</protein>
<dbReference type="InterPro" id="IPR027417">
    <property type="entry name" value="P-loop_NTPase"/>
</dbReference>
<keyword evidence="2" id="KW-1185">Reference proteome</keyword>
<organism evidence="1 2">
    <name type="scientific">Magnetospirillum sulfuroxidans</name>
    <dbReference type="NCBI Taxonomy" id="611300"/>
    <lineage>
        <taxon>Bacteria</taxon>
        <taxon>Pseudomonadati</taxon>
        <taxon>Pseudomonadota</taxon>
        <taxon>Alphaproteobacteria</taxon>
        <taxon>Rhodospirillales</taxon>
        <taxon>Rhodospirillaceae</taxon>
        <taxon>Magnetospirillum</taxon>
    </lineage>
</organism>
<dbReference type="Proteomes" id="UP000680714">
    <property type="component" value="Unassembled WGS sequence"/>
</dbReference>
<evidence type="ECO:0000313" key="2">
    <source>
        <dbReference type="Proteomes" id="UP000680714"/>
    </source>
</evidence>